<gene>
    <name evidence="9" type="primary">npas4l</name>
</gene>
<evidence type="ECO:0000256" key="1">
    <source>
        <dbReference type="ARBA" id="ARBA00004123"/>
    </source>
</evidence>
<dbReference type="InterPro" id="IPR056192">
    <property type="entry name" value="bHLH_NPAS4"/>
</dbReference>
<feature type="region of interest" description="Disordered" evidence="6">
    <location>
        <begin position="423"/>
        <end position="443"/>
    </location>
</feature>
<sequence length="970" mass="105789">MSDLIISVLLGVETTSGRMTVCCESCESPWSSERCSFHLFSGETESRMGLCKRFRSTKGASKARRDQINSEIRNMRTLLPIPQEDQDRLSYLHSMAVITAYIRKSFLYKGLSADQSRLSSSSSYPLYETFLPAVHGFIVILSSRGRLVYVSENVSDYLGLSMVDVLQGDTFYDLVESQDVETVRSNLETDNTTSTAERSFVCRMHTSKAFRLEYGNCCSIMVRGRYQTIPQSPQSTPTSSPDRGRSAPPVDRVFLALCTPTVNHLGNSIFSSCSSSFTSLHRPDMSFSHLDESVVFYLGYSSEELIGRSWYSLLHPEDLSLSAYSHKSLMQADEGRQMEMVLRLQHSDLSWSWIYTRAAKHSGNQEVSCCNYIISETEAMYLRKNIHSDAFRASPPQPYCPSPTPQLTQSCCPTRDLKRQRAFSQCSSISETENRSKTSRRQRAESNAVFYVTSCSSSSQASPVAAFSTPPYSPTSSHYSSSHSPSQQDDTSSDSLLDVYGYTENLTSYYHCPGGGTEVGTGPSCLLSPSRSFQPGSEQSFHQGIFSQTDAFSPQSCPSSPQHDCPACPADARLVPDCLSVSDLLESSADCPITIHTEDYSLSVQPQGGATSPYSLSVQPQGGATSPYSLSVQPQGGATSPYNLSVQPQGDATSPYSLSVQPQGDATSPYRLSVQPQGDATSPYSLSVQPQGGATSPYSLSVQPQGDATSPYSLSVQPLGDATSPYSLSVQPLGDATSPYSLSVQPQGGATRTYQSHHIPQTVAPPIRGLLTPNPSPTSDLSFLYSDRDKVEISILAQQISSLASSFDLFNTLSPIQTPHQPSSEPLPWAQLPGHSPVPLCIKPELVLDEGVFDSLLKDLSMVQGPGSLSHCYQPQDPSTLALSSLVDPLSMEQSCRTLSLPLELPSSLSLSLPLQHPLSLSLSLPLDPFHPNLDPFSLRTSCHNQTSELHQLNLPHSLHQDGLVEESMY</sequence>
<keyword evidence="4" id="KW-0804">Transcription</keyword>
<feature type="compositionally biased region" description="Polar residues" evidence="6">
    <location>
        <begin position="603"/>
        <end position="666"/>
    </location>
</feature>
<evidence type="ECO:0000256" key="6">
    <source>
        <dbReference type="SAM" id="MobiDB-lite"/>
    </source>
</evidence>
<dbReference type="Proteomes" id="UP000694557">
    <property type="component" value="Unassembled WGS sequence"/>
</dbReference>
<dbReference type="Ensembl" id="ENSOKIT00005072656.1">
    <property type="protein sequence ID" value="ENSOKIP00005068302.1"/>
    <property type="gene ID" value="ENSOKIG00005029356.1"/>
</dbReference>
<evidence type="ECO:0000256" key="5">
    <source>
        <dbReference type="ARBA" id="ARBA00023242"/>
    </source>
</evidence>
<evidence type="ECO:0000259" key="7">
    <source>
        <dbReference type="PROSITE" id="PS50112"/>
    </source>
</evidence>
<dbReference type="Gene3D" id="3.30.450.20">
    <property type="entry name" value="PAS domain"/>
    <property type="match status" value="2"/>
</dbReference>
<reference evidence="9" key="2">
    <citation type="submission" date="2025-09" db="UniProtKB">
        <authorList>
            <consortium name="Ensembl"/>
        </authorList>
    </citation>
    <scope>IDENTIFICATION</scope>
</reference>
<dbReference type="PROSITE" id="PS50112">
    <property type="entry name" value="PAS"/>
    <property type="match status" value="2"/>
</dbReference>
<keyword evidence="2" id="KW-0805">Transcription regulation</keyword>
<comment type="subcellular location">
    <subcellularLocation>
        <location evidence="1">Nucleus</location>
    </subcellularLocation>
</comment>
<organism evidence="9 10">
    <name type="scientific">Oncorhynchus kisutch</name>
    <name type="common">Coho salmon</name>
    <name type="synonym">Salmo kisutch</name>
    <dbReference type="NCBI Taxonomy" id="8019"/>
    <lineage>
        <taxon>Eukaryota</taxon>
        <taxon>Metazoa</taxon>
        <taxon>Chordata</taxon>
        <taxon>Craniata</taxon>
        <taxon>Vertebrata</taxon>
        <taxon>Euteleostomi</taxon>
        <taxon>Actinopterygii</taxon>
        <taxon>Neopterygii</taxon>
        <taxon>Teleostei</taxon>
        <taxon>Protacanthopterygii</taxon>
        <taxon>Salmoniformes</taxon>
        <taxon>Salmonidae</taxon>
        <taxon>Salmoninae</taxon>
        <taxon>Oncorhynchus</taxon>
    </lineage>
</organism>
<dbReference type="GeneTree" id="ENSGT00530000064165"/>
<evidence type="ECO:0000259" key="8">
    <source>
        <dbReference type="PROSITE" id="PS50888"/>
    </source>
</evidence>
<feature type="region of interest" description="Disordered" evidence="6">
    <location>
        <begin position="461"/>
        <end position="495"/>
    </location>
</feature>
<dbReference type="Pfam" id="PF14598">
    <property type="entry name" value="PAS_11"/>
    <property type="match status" value="1"/>
</dbReference>
<evidence type="ECO:0000313" key="10">
    <source>
        <dbReference type="Proteomes" id="UP000694557"/>
    </source>
</evidence>
<evidence type="ECO:0000256" key="4">
    <source>
        <dbReference type="ARBA" id="ARBA00023163"/>
    </source>
</evidence>
<dbReference type="InterPro" id="IPR000014">
    <property type="entry name" value="PAS"/>
</dbReference>
<dbReference type="GO" id="GO:0046983">
    <property type="term" value="F:protein dimerization activity"/>
    <property type="evidence" value="ECO:0007669"/>
    <property type="project" value="InterPro"/>
</dbReference>
<dbReference type="PANTHER" id="PTHR23043">
    <property type="entry name" value="HYPOXIA-INDUCIBLE FACTOR 1 ALPHA"/>
    <property type="match status" value="1"/>
</dbReference>
<evidence type="ECO:0000256" key="2">
    <source>
        <dbReference type="ARBA" id="ARBA00023015"/>
    </source>
</evidence>
<feature type="region of interest" description="Disordered" evidence="6">
    <location>
        <begin position="603"/>
        <end position="714"/>
    </location>
</feature>
<evidence type="ECO:0000313" key="9">
    <source>
        <dbReference type="Ensembl" id="ENSOKIP00005068302.1"/>
    </source>
</evidence>
<feature type="domain" description="BHLH" evidence="8">
    <location>
        <begin position="52"/>
        <end position="105"/>
    </location>
</feature>
<dbReference type="InterPro" id="IPR035965">
    <property type="entry name" value="PAS-like_dom_sf"/>
</dbReference>
<feature type="domain" description="PAS" evidence="7">
    <location>
        <begin position="123"/>
        <end position="188"/>
    </location>
</feature>
<dbReference type="GO" id="GO:0000977">
    <property type="term" value="F:RNA polymerase II transcription regulatory region sequence-specific DNA binding"/>
    <property type="evidence" value="ECO:0007669"/>
    <property type="project" value="TreeGrafter"/>
</dbReference>
<reference evidence="9" key="1">
    <citation type="submission" date="2025-08" db="UniProtKB">
        <authorList>
            <consortium name="Ensembl"/>
        </authorList>
    </citation>
    <scope>IDENTIFICATION</scope>
</reference>
<keyword evidence="5" id="KW-0539">Nucleus</keyword>
<evidence type="ECO:0000256" key="3">
    <source>
        <dbReference type="ARBA" id="ARBA00023125"/>
    </source>
</evidence>
<feature type="domain" description="PAS" evidence="7">
    <location>
        <begin position="287"/>
        <end position="333"/>
    </location>
</feature>
<dbReference type="PANTHER" id="PTHR23043:SF37">
    <property type="entry name" value="NPAS4 PROTEIN"/>
    <property type="match status" value="1"/>
</dbReference>
<dbReference type="Pfam" id="PF23183">
    <property type="entry name" value="bHLH_NPAS4"/>
    <property type="match status" value="1"/>
</dbReference>
<proteinExistence type="predicted"/>
<keyword evidence="3" id="KW-0238">DNA-binding</keyword>
<dbReference type="AlphaFoldDB" id="A0A8C7IB99"/>
<protein>
    <submittedName>
        <fullName evidence="9">Neuronal PAS domain-containing protein 4-like</fullName>
    </submittedName>
</protein>
<dbReference type="SMART" id="SM00091">
    <property type="entry name" value="PAS"/>
    <property type="match status" value="2"/>
</dbReference>
<name>A0A8C7IB99_ONCKI</name>
<keyword evidence="10" id="KW-1185">Reference proteome</keyword>
<feature type="compositionally biased region" description="Polar residues" evidence="6">
    <location>
        <begin position="674"/>
        <end position="714"/>
    </location>
</feature>
<dbReference type="PROSITE" id="PS50888">
    <property type="entry name" value="BHLH"/>
    <property type="match status" value="1"/>
</dbReference>
<dbReference type="CDD" id="cd00130">
    <property type="entry name" value="PAS"/>
    <property type="match status" value="2"/>
</dbReference>
<accession>A0A8C7IB99</accession>
<dbReference type="GO" id="GO:0000981">
    <property type="term" value="F:DNA-binding transcription factor activity, RNA polymerase II-specific"/>
    <property type="evidence" value="ECO:0007669"/>
    <property type="project" value="TreeGrafter"/>
</dbReference>
<dbReference type="InterPro" id="IPR011598">
    <property type="entry name" value="bHLH_dom"/>
</dbReference>
<dbReference type="SUPFAM" id="SSF55785">
    <property type="entry name" value="PYP-like sensor domain (PAS domain)"/>
    <property type="match status" value="2"/>
</dbReference>
<dbReference type="GO" id="GO:0005634">
    <property type="term" value="C:nucleus"/>
    <property type="evidence" value="ECO:0007669"/>
    <property type="project" value="UniProtKB-SubCell"/>
</dbReference>